<dbReference type="STRING" id="1802115.A2756_01050"/>
<organism evidence="2 3">
    <name type="scientific">Candidatus Ryanbacteria bacterium RIFCSPHIGHO2_01_FULL_48_27</name>
    <dbReference type="NCBI Taxonomy" id="1802115"/>
    <lineage>
        <taxon>Bacteria</taxon>
        <taxon>Candidatus Ryaniibacteriota</taxon>
    </lineage>
</organism>
<evidence type="ECO:0000313" key="3">
    <source>
        <dbReference type="Proteomes" id="UP000177785"/>
    </source>
</evidence>
<dbReference type="Pfam" id="PF01966">
    <property type="entry name" value="HD"/>
    <property type="match status" value="1"/>
</dbReference>
<dbReference type="Proteomes" id="UP000177785">
    <property type="component" value="Unassembled WGS sequence"/>
</dbReference>
<evidence type="ECO:0000313" key="2">
    <source>
        <dbReference type="EMBL" id="OGZ45199.1"/>
    </source>
</evidence>
<sequence>MIRHTRIRDLVHGTVYLTELETKIVDHPLFQRLKHIRQNDIAYAVYPSINTSRFEHVLGACHVAGMMAENMKESPKWQKYARELKKLTGVSKEEFVELVRLYALTHDIGHFPFSHLFEEAVRNLDVYARADSNQIVTAWFGPSRFTKLHEAFSALMIQRIAQDVAMPEHIHKALLRIMTTKVLEESDILYVVKSIVDSQIDADRIDFVARDAKLTGGEYGNHDINRLCTSVFIDKDHRGWHVAYSEKAIPSMEALLLDRYRAYAWIFFHQKVATMKMFMQFLIGVLFERGIITPSTFTNVTTDNLLLLDDIWLWGLIRSLDAQGDTTIEIAKRAILFREKANFTNLWKNRPQFHERNARIKKAQGARGEDKYEYVRHIEEKIGIRIFTFETGIEAIKDKPKIPLYSETGKGGITGQTLEDVSCLVASLNKIASEEPEYYRILVAPDIGKEANKKREEYFRGMEDWYARIQ</sequence>
<reference evidence="2 3" key="1">
    <citation type="journal article" date="2016" name="Nat. Commun.">
        <title>Thousands of microbial genomes shed light on interconnected biogeochemical processes in an aquifer system.</title>
        <authorList>
            <person name="Anantharaman K."/>
            <person name="Brown C.T."/>
            <person name="Hug L.A."/>
            <person name="Sharon I."/>
            <person name="Castelle C.J."/>
            <person name="Probst A.J."/>
            <person name="Thomas B.C."/>
            <person name="Singh A."/>
            <person name="Wilkins M.J."/>
            <person name="Karaoz U."/>
            <person name="Brodie E.L."/>
            <person name="Williams K.H."/>
            <person name="Hubbard S.S."/>
            <person name="Banfield J.F."/>
        </authorList>
    </citation>
    <scope>NUCLEOTIDE SEQUENCE [LARGE SCALE GENOMIC DNA]</scope>
</reference>
<dbReference type="PANTHER" id="PTHR11373">
    <property type="entry name" value="DEOXYNUCLEOSIDE TRIPHOSPHATE TRIPHOSPHOHYDROLASE"/>
    <property type="match status" value="1"/>
</dbReference>
<proteinExistence type="predicted"/>
<dbReference type="GO" id="GO:0006203">
    <property type="term" value="P:dGTP catabolic process"/>
    <property type="evidence" value="ECO:0007669"/>
    <property type="project" value="TreeGrafter"/>
</dbReference>
<dbReference type="CDD" id="cd00077">
    <property type="entry name" value="HDc"/>
    <property type="match status" value="1"/>
</dbReference>
<dbReference type="PANTHER" id="PTHR11373:SF4">
    <property type="entry name" value="DEOXYNUCLEOSIDE TRIPHOSPHATE TRIPHOSPHOHYDROLASE SAMHD1"/>
    <property type="match status" value="1"/>
</dbReference>
<dbReference type="InterPro" id="IPR006674">
    <property type="entry name" value="HD_domain"/>
</dbReference>
<protein>
    <recommendedName>
        <fullName evidence="1">HD domain-containing protein</fullName>
    </recommendedName>
</protein>
<dbReference type="InterPro" id="IPR003607">
    <property type="entry name" value="HD/PDEase_dom"/>
</dbReference>
<dbReference type="EMBL" id="MHNL01000007">
    <property type="protein sequence ID" value="OGZ45199.1"/>
    <property type="molecule type" value="Genomic_DNA"/>
</dbReference>
<feature type="domain" description="HD" evidence="1">
    <location>
        <begin position="53"/>
        <end position="127"/>
    </location>
</feature>
<dbReference type="InterPro" id="IPR050135">
    <property type="entry name" value="dGTPase-like"/>
</dbReference>
<dbReference type="Gene3D" id="1.10.3210.10">
    <property type="entry name" value="Hypothetical protein af1432"/>
    <property type="match status" value="1"/>
</dbReference>
<dbReference type="GO" id="GO:0008832">
    <property type="term" value="F:dGTPase activity"/>
    <property type="evidence" value="ECO:0007669"/>
    <property type="project" value="TreeGrafter"/>
</dbReference>
<comment type="caution">
    <text evidence="2">The sequence shown here is derived from an EMBL/GenBank/DDBJ whole genome shotgun (WGS) entry which is preliminary data.</text>
</comment>
<gene>
    <name evidence="2" type="ORF">A2756_01050</name>
</gene>
<evidence type="ECO:0000259" key="1">
    <source>
        <dbReference type="Pfam" id="PF01966"/>
    </source>
</evidence>
<name>A0A1G2G4N1_9BACT</name>
<dbReference type="AlphaFoldDB" id="A0A1G2G4N1"/>
<dbReference type="SUPFAM" id="SSF109604">
    <property type="entry name" value="HD-domain/PDEase-like"/>
    <property type="match status" value="1"/>
</dbReference>
<accession>A0A1G2G4N1</accession>